<sequence>MNGLDVINCVAVAAKKMYFLESVYVGTQAHDAAFLATDIKRVIDKYDFVYVGPVVTDNMATNKSAWELLQPDFPVSTFMGELYAARREGMARNEYALEKLWPKRWINAAVCYLVQWEGYHELTWEPVANIP</sequence>
<evidence type="ECO:0000259" key="1">
    <source>
        <dbReference type="PROSITE" id="PS50013"/>
    </source>
</evidence>
<dbReference type="EMBL" id="NCKW01007976">
    <property type="protein sequence ID" value="POM68991.1"/>
    <property type="molecule type" value="Genomic_DNA"/>
</dbReference>
<dbReference type="SUPFAM" id="SSF54160">
    <property type="entry name" value="Chromo domain-like"/>
    <property type="match status" value="1"/>
</dbReference>
<comment type="caution">
    <text evidence="2">The sequence shown here is derived from an EMBL/GenBank/DDBJ whole genome shotgun (WGS) entry which is preliminary data.</text>
</comment>
<reference evidence="2 3" key="1">
    <citation type="journal article" date="2017" name="Genome Biol. Evol.">
        <title>Phytophthora megakarya and P. palmivora, closely related causal agents of cacao black pod rot, underwent increases in genome sizes and gene numbers by different mechanisms.</title>
        <authorList>
            <person name="Ali S.S."/>
            <person name="Shao J."/>
            <person name="Lary D.J."/>
            <person name="Kronmiller B."/>
            <person name="Shen D."/>
            <person name="Strem M.D."/>
            <person name="Amoako-Attah I."/>
            <person name="Akrofi A.Y."/>
            <person name="Begoude B.A."/>
            <person name="Ten Hoopen G.M."/>
            <person name="Coulibaly K."/>
            <person name="Kebe B.I."/>
            <person name="Melnick R.L."/>
            <person name="Guiltinan M.J."/>
            <person name="Tyler B.M."/>
            <person name="Meinhardt L.W."/>
            <person name="Bailey B.A."/>
        </authorList>
    </citation>
    <scope>NUCLEOTIDE SEQUENCE [LARGE SCALE GENOMIC DNA]</scope>
    <source>
        <strain evidence="3">sbr112.9</strain>
    </source>
</reference>
<protein>
    <submittedName>
        <fullName evidence="2">Transposase putative</fullName>
    </submittedName>
</protein>
<dbReference type="AlphaFoldDB" id="A0A2P4XTV5"/>
<dbReference type="OrthoDB" id="91471at2759"/>
<evidence type="ECO:0000313" key="3">
    <source>
        <dbReference type="Proteomes" id="UP000237271"/>
    </source>
</evidence>
<keyword evidence="3" id="KW-1185">Reference proteome</keyword>
<name>A0A2P4XTV5_9STRA</name>
<evidence type="ECO:0000313" key="2">
    <source>
        <dbReference type="EMBL" id="POM68991.1"/>
    </source>
</evidence>
<dbReference type="Gene3D" id="2.40.50.40">
    <property type="match status" value="1"/>
</dbReference>
<dbReference type="InterPro" id="IPR000953">
    <property type="entry name" value="Chromo/chromo_shadow_dom"/>
</dbReference>
<organism evidence="2 3">
    <name type="scientific">Phytophthora palmivora</name>
    <dbReference type="NCBI Taxonomy" id="4796"/>
    <lineage>
        <taxon>Eukaryota</taxon>
        <taxon>Sar</taxon>
        <taxon>Stramenopiles</taxon>
        <taxon>Oomycota</taxon>
        <taxon>Peronosporomycetes</taxon>
        <taxon>Peronosporales</taxon>
        <taxon>Peronosporaceae</taxon>
        <taxon>Phytophthora</taxon>
    </lineage>
</organism>
<dbReference type="Proteomes" id="UP000237271">
    <property type="component" value="Unassembled WGS sequence"/>
</dbReference>
<feature type="domain" description="Chromo" evidence="1">
    <location>
        <begin position="95"/>
        <end position="131"/>
    </location>
</feature>
<dbReference type="PROSITE" id="PS50013">
    <property type="entry name" value="CHROMO_2"/>
    <property type="match status" value="1"/>
</dbReference>
<dbReference type="InterPro" id="IPR016197">
    <property type="entry name" value="Chromo-like_dom_sf"/>
</dbReference>
<proteinExistence type="predicted"/>
<gene>
    <name evidence="2" type="ORF">PHPALM_14775</name>
</gene>
<accession>A0A2P4XTV5</accession>